<proteinExistence type="predicted"/>
<sequence>MLQKSVSPLDPLKSNRRLRSRARLGIGARLMLMEGVVPCRIDNLSIGGARLQLDVPLKLGCPGILTIHDTEAFGEVVWQSRGRAGFKFDELLDDSEVVRLRYLAPKILMNESNHVEIFAQQWVEGRA</sequence>
<dbReference type="EMBL" id="WTYA01000014">
    <property type="protein sequence ID" value="MXP30000.1"/>
    <property type="molecule type" value="Genomic_DNA"/>
</dbReference>
<gene>
    <name evidence="2" type="ORF">GRI58_14410</name>
</gene>
<dbReference type="GO" id="GO:0035438">
    <property type="term" value="F:cyclic-di-GMP binding"/>
    <property type="evidence" value="ECO:0007669"/>
    <property type="project" value="InterPro"/>
</dbReference>
<reference evidence="2 3" key="1">
    <citation type="submission" date="2019-12" db="EMBL/GenBank/DDBJ databases">
        <title>Genomic-based taxomic classification of the family Erythrobacteraceae.</title>
        <authorList>
            <person name="Xu L."/>
        </authorList>
    </citation>
    <scope>NUCLEOTIDE SEQUENCE [LARGE SCALE GENOMIC DNA]</scope>
    <source>
        <strain evidence="2 3">KEMB 9005-328</strain>
    </source>
</reference>
<feature type="domain" description="PilZ" evidence="1">
    <location>
        <begin position="15"/>
        <end position="96"/>
    </location>
</feature>
<evidence type="ECO:0000313" key="2">
    <source>
        <dbReference type="EMBL" id="MXP30000.1"/>
    </source>
</evidence>
<name>A0A845AIB6_9SPHN</name>
<dbReference type="Proteomes" id="UP000439780">
    <property type="component" value="Unassembled WGS sequence"/>
</dbReference>
<accession>A0A845AIB6</accession>
<dbReference type="Gene3D" id="2.40.10.220">
    <property type="entry name" value="predicted glycosyltransferase like domains"/>
    <property type="match status" value="1"/>
</dbReference>
<keyword evidence="3" id="KW-1185">Reference proteome</keyword>
<evidence type="ECO:0000259" key="1">
    <source>
        <dbReference type="Pfam" id="PF07238"/>
    </source>
</evidence>
<organism evidence="2 3">
    <name type="scientific">Qipengyuania algicida</name>
    <dbReference type="NCBI Taxonomy" id="1836209"/>
    <lineage>
        <taxon>Bacteria</taxon>
        <taxon>Pseudomonadati</taxon>
        <taxon>Pseudomonadota</taxon>
        <taxon>Alphaproteobacteria</taxon>
        <taxon>Sphingomonadales</taxon>
        <taxon>Erythrobacteraceae</taxon>
        <taxon>Qipengyuania</taxon>
    </lineage>
</organism>
<dbReference type="InterPro" id="IPR009875">
    <property type="entry name" value="PilZ_domain"/>
</dbReference>
<dbReference type="AlphaFoldDB" id="A0A845AIB6"/>
<protein>
    <recommendedName>
        <fullName evidence="1">PilZ domain-containing protein</fullName>
    </recommendedName>
</protein>
<dbReference type="SUPFAM" id="SSF141371">
    <property type="entry name" value="PilZ domain-like"/>
    <property type="match status" value="1"/>
</dbReference>
<evidence type="ECO:0000313" key="3">
    <source>
        <dbReference type="Proteomes" id="UP000439780"/>
    </source>
</evidence>
<dbReference type="OrthoDB" id="7505938at2"/>
<dbReference type="Pfam" id="PF07238">
    <property type="entry name" value="PilZ"/>
    <property type="match status" value="1"/>
</dbReference>
<comment type="caution">
    <text evidence="2">The sequence shown here is derived from an EMBL/GenBank/DDBJ whole genome shotgun (WGS) entry which is preliminary data.</text>
</comment>
<dbReference type="RefSeq" id="WP_160754299.1">
    <property type="nucleotide sequence ID" value="NZ_WTYA01000014.1"/>
</dbReference>